<evidence type="ECO:0000256" key="8">
    <source>
        <dbReference type="ARBA" id="ARBA00023136"/>
    </source>
</evidence>
<feature type="transmembrane region" description="Helical" evidence="10">
    <location>
        <begin position="73"/>
        <end position="97"/>
    </location>
</feature>
<evidence type="ECO:0000256" key="7">
    <source>
        <dbReference type="ARBA" id="ARBA00022989"/>
    </source>
</evidence>
<evidence type="ECO:0000256" key="3">
    <source>
        <dbReference type="ARBA" id="ARBA00006203"/>
    </source>
</evidence>
<dbReference type="InterPro" id="IPR026218">
    <property type="entry name" value="HRG"/>
</dbReference>
<dbReference type="AlphaFoldDB" id="A0A915DTE3"/>
<dbReference type="GO" id="GO:0020037">
    <property type="term" value="F:heme binding"/>
    <property type="evidence" value="ECO:0007669"/>
    <property type="project" value="TreeGrafter"/>
</dbReference>
<evidence type="ECO:0000256" key="10">
    <source>
        <dbReference type="SAM" id="Phobius"/>
    </source>
</evidence>
<evidence type="ECO:0000256" key="5">
    <source>
        <dbReference type="ARBA" id="ARBA00022692"/>
    </source>
</evidence>
<dbReference type="PANTHER" id="PTHR31525">
    <property type="entry name" value="HEME TRANSPORTER HRG1"/>
    <property type="match status" value="1"/>
</dbReference>
<protein>
    <submittedName>
        <fullName evidence="12">Heme transporter hrg1-A</fullName>
    </submittedName>
</protein>
<evidence type="ECO:0000256" key="4">
    <source>
        <dbReference type="ARBA" id="ARBA00022448"/>
    </source>
</evidence>
<dbReference type="PANTHER" id="PTHR31525:SF1">
    <property type="entry name" value="HEME TRANSPORTER HRG1"/>
    <property type="match status" value="1"/>
</dbReference>
<dbReference type="GO" id="GO:0015232">
    <property type="term" value="F:heme transmembrane transporter activity"/>
    <property type="evidence" value="ECO:0007669"/>
    <property type="project" value="InterPro"/>
</dbReference>
<dbReference type="GO" id="GO:0005765">
    <property type="term" value="C:lysosomal membrane"/>
    <property type="evidence" value="ECO:0007669"/>
    <property type="project" value="UniProtKB-SubCell"/>
</dbReference>
<comment type="subcellular location">
    <subcellularLocation>
        <location evidence="2">Endosome membrane</location>
        <topology evidence="2">Multi-pass membrane protein</topology>
    </subcellularLocation>
    <subcellularLocation>
        <location evidence="1">Lysosome membrane</location>
        <topology evidence="1">Multi-pass membrane protein</topology>
    </subcellularLocation>
</comment>
<keyword evidence="6" id="KW-0967">Endosome</keyword>
<feature type="transmembrane region" description="Helical" evidence="10">
    <location>
        <begin position="9"/>
        <end position="28"/>
    </location>
</feature>
<evidence type="ECO:0000256" key="6">
    <source>
        <dbReference type="ARBA" id="ARBA00022753"/>
    </source>
</evidence>
<feature type="transmembrane region" description="Helical" evidence="10">
    <location>
        <begin position="34"/>
        <end position="52"/>
    </location>
</feature>
<proteinExistence type="inferred from homology"/>
<evidence type="ECO:0000256" key="2">
    <source>
        <dbReference type="ARBA" id="ARBA00004337"/>
    </source>
</evidence>
<dbReference type="Pfam" id="PF16954">
    <property type="entry name" value="HRG"/>
    <property type="match status" value="1"/>
</dbReference>
<evidence type="ECO:0000256" key="9">
    <source>
        <dbReference type="ARBA" id="ARBA00023228"/>
    </source>
</evidence>
<keyword evidence="4" id="KW-0813">Transport</keyword>
<name>A0A915DTE3_9BILA</name>
<dbReference type="PRINTS" id="PR02095">
    <property type="entry name" value="TRNSPORTRHRG"/>
</dbReference>
<accession>A0A915DTE3</accession>
<keyword evidence="8 10" id="KW-0472">Membrane</keyword>
<keyword evidence="7 10" id="KW-1133">Transmembrane helix</keyword>
<feature type="transmembrane region" description="Helical" evidence="10">
    <location>
        <begin position="109"/>
        <end position="132"/>
    </location>
</feature>
<keyword evidence="11" id="KW-1185">Reference proteome</keyword>
<evidence type="ECO:0000313" key="11">
    <source>
        <dbReference type="Proteomes" id="UP000887574"/>
    </source>
</evidence>
<dbReference type="Proteomes" id="UP000887574">
    <property type="component" value="Unplaced"/>
</dbReference>
<comment type="similarity">
    <text evidence="3">Belongs to the HRG family.</text>
</comment>
<sequence length="159" mass="18134">MLCSMKIRFIWAALGISAGLTAGISFAIMYQNYLATAIAFFSSVCASYLFYIHLAYFKSWMFDWTETRNKMIVLINTVICLIGLAGMIVSLVLAYLWGQGLTRDQLMGTNLWIVAVWCWMTFKWSMASAIYARQYSRKISEQSVTITQPPSLVEEQMDI</sequence>
<keyword evidence="5 10" id="KW-0812">Transmembrane</keyword>
<keyword evidence="9" id="KW-0458">Lysosome</keyword>
<organism evidence="11 12">
    <name type="scientific">Ditylenchus dipsaci</name>
    <dbReference type="NCBI Taxonomy" id="166011"/>
    <lineage>
        <taxon>Eukaryota</taxon>
        <taxon>Metazoa</taxon>
        <taxon>Ecdysozoa</taxon>
        <taxon>Nematoda</taxon>
        <taxon>Chromadorea</taxon>
        <taxon>Rhabditida</taxon>
        <taxon>Tylenchina</taxon>
        <taxon>Tylenchomorpha</taxon>
        <taxon>Sphaerularioidea</taxon>
        <taxon>Anguinidae</taxon>
        <taxon>Anguininae</taxon>
        <taxon>Ditylenchus</taxon>
    </lineage>
</organism>
<dbReference type="WBParaSite" id="jg22973.2">
    <property type="protein sequence ID" value="jg22973.2"/>
    <property type="gene ID" value="jg22973"/>
</dbReference>
<evidence type="ECO:0000256" key="1">
    <source>
        <dbReference type="ARBA" id="ARBA00004155"/>
    </source>
</evidence>
<dbReference type="GO" id="GO:0010008">
    <property type="term" value="C:endosome membrane"/>
    <property type="evidence" value="ECO:0007669"/>
    <property type="project" value="UniProtKB-SubCell"/>
</dbReference>
<evidence type="ECO:0000313" key="12">
    <source>
        <dbReference type="WBParaSite" id="jg22973.2"/>
    </source>
</evidence>
<reference evidence="12" key="1">
    <citation type="submission" date="2022-11" db="UniProtKB">
        <authorList>
            <consortium name="WormBaseParasite"/>
        </authorList>
    </citation>
    <scope>IDENTIFICATION</scope>
</reference>
<dbReference type="GO" id="GO:0005886">
    <property type="term" value="C:plasma membrane"/>
    <property type="evidence" value="ECO:0007669"/>
    <property type="project" value="TreeGrafter"/>
</dbReference>